<dbReference type="AlphaFoldDB" id="A0A2L2T1A5"/>
<sequence length="86" mass="9566">MALIVFYTLISEQTQPTPGLCGYFWSLYMAHGYLLRCFARPVHQVIRLTGDPKGFTAIFGCPWPMIVCCDASPDRSHGTAINMGHS</sequence>
<keyword evidence="2" id="KW-1185">Reference proteome</keyword>
<name>A0A2L2T1A5_9HYPO</name>
<reference evidence="2" key="1">
    <citation type="submission" date="2014-10" db="EMBL/GenBank/DDBJ databases">
        <authorList>
            <person name="King R."/>
        </authorList>
    </citation>
    <scope>NUCLEOTIDE SEQUENCE [LARGE SCALE GENOMIC DNA]</scope>
    <source>
        <strain evidence="2">A3/5</strain>
    </source>
</reference>
<evidence type="ECO:0000313" key="1">
    <source>
        <dbReference type="EMBL" id="CEI63169.1"/>
    </source>
</evidence>
<evidence type="ECO:0000313" key="2">
    <source>
        <dbReference type="Proteomes" id="UP000245910"/>
    </source>
</evidence>
<proteinExistence type="predicted"/>
<dbReference type="EMBL" id="LN649230">
    <property type="protein sequence ID" value="CEI63169.1"/>
    <property type="molecule type" value="Genomic_DNA"/>
</dbReference>
<organism evidence="1 2">
    <name type="scientific">Fusarium venenatum</name>
    <dbReference type="NCBI Taxonomy" id="56646"/>
    <lineage>
        <taxon>Eukaryota</taxon>
        <taxon>Fungi</taxon>
        <taxon>Dikarya</taxon>
        <taxon>Ascomycota</taxon>
        <taxon>Pezizomycotina</taxon>
        <taxon>Sordariomycetes</taxon>
        <taxon>Hypocreomycetidae</taxon>
        <taxon>Hypocreales</taxon>
        <taxon>Nectriaceae</taxon>
        <taxon>Fusarium</taxon>
    </lineage>
</organism>
<protein>
    <submittedName>
        <fullName evidence="1">Uncharacterized protein</fullName>
    </submittedName>
</protein>
<accession>A0A2L2T1A5</accession>
<dbReference type="Proteomes" id="UP000245910">
    <property type="component" value="Chromosome II"/>
</dbReference>